<dbReference type="AlphaFoldDB" id="E4YTG0"/>
<accession>E4YTG0</accession>
<proteinExistence type="predicted"/>
<name>E4YTG0_OIKDI</name>
<protein>
    <submittedName>
        <fullName evidence="1">Uncharacterized protein</fullName>
    </submittedName>
</protein>
<dbReference type="Proteomes" id="UP000011014">
    <property type="component" value="Unassembled WGS sequence"/>
</dbReference>
<gene>
    <name evidence="1" type="ORF">GSOID_T00019268001</name>
</gene>
<organism evidence="1">
    <name type="scientific">Oikopleura dioica</name>
    <name type="common">Tunicate</name>
    <dbReference type="NCBI Taxonomy" id="34765"/>
    <lineage>
        <taxon>Eukaryota</taxon>
        <taxon>Metazoa</taxon>
        <taxon>Chordata</taxon>
        <taxon>Tunicata</taxon>
        <taxon>Appendicularia</taxon>
        <taxon>Copelata</taxon>
        <taxon>Oikopleuridae</taxon>
        <taxon>Oikopleura</taxon>
    </lineage>
</organism>
<evidence type="ECO:0000313" key="1">
    <source>
        <dbReference type="EMBL" id="CBY38749.1"/>
    </source>
</evidence>
<dbReference type="EMBL" id="FN655314">
    <property type="protein sequence ID" value="CBY38749.1"/>
    <property type="molecule type" value="Genomic_DNA"/>
</dbReference>
<reference evidence="1" key="1">
    <citation type="journal article" date="2010" name="Science">
        <title>Plasticity of animal genome architecture unmasked by rapid evolution of a pelagic tunicate.</title>
        <authorList>
            <person name="Denoeud F."/>
            <person name="Henriet S."/>
            <person name="Mungpakdee S."/>
            <person name="Aury J.M."/>
            <person name="Da Silva C."/>
            <person name="Brinkmann H."/>
            <person name="Mikhaleva J."/>
            <person name="Olsen L.C."/>
            <person name="Jubin C."/>
            <person name="Canestro C."/>
            <person name="Bouquet J.M."/>
            <person name="Danks G."/>
            <person name="Poulain J."/>
            <person name="Campsteijn C."/>
            <person name="Adamski M."/>
            <person name="Cross I."/>
            <person name="Yadetie F."/>
            <person name="Muffato M."/>
            <person name="Louis A."/>
            <person name="Butcher S."/>
            <person name="Tsagkogeorga G."/>
            <person name="Konrad A."/>
            <person name="Singh S."/>
            <person name="Jensen M.F."/>
            <person name="Cong E.H."/>
            <person name="Eikeseth-Otteraa H."/>
            <person name="Noel B."/>
            <person name="Anthouard V."/>
            <person name="Porcel B.M."/>
            <person name="Kachouri-Lafond R."/>
            <person name="Nishino A."/>
            <person name="Ugolini M."/>
            <person name="Chourrout P."/>
            <person name="Nishida H."/>
            <person name="Aasland R."/>
            <person name="Huzurbazar S."/>
            <person name="Westhof E."/>
            <person name="Delsuc F."/>
            <person name="Lehrach H."/>
            <person name="Reinhardt R."/>
            <person name="Weissenbach J."/>
            <person name="Roy S.W."/>
            <person name="Artiguenave F."/>
            <person name="Postlethwait J.H."/>
            <person name="Manak J.R."/>
            <person name="Thompson E.M."/>
            <person name="Jaillon O."/>
            <person name="Du Pasquier L."/>
            <person name="Boudinot P."/>
            <person name="Liberles D.A."/>
            <person name="Volff J.N."/>
            <person name="Philippe H."/>
            <person name="Lenhard B."/>
            <person name="Roest Crollius H."/>
            <person name="Wincker P."/>
            <person name="Chourrout D."/>
        </authorList>
    </citation>
    <scope>NUCLEOTIDE SEQUENCE [LARGE SCALE GENOMIC DNA]</scope>
</reference>
<sequence>MRNQAKGRTRTSIKFTPFEEGDSYDSEFEKPIKLGDLVLIEGDWNKNDLNPYFIIVATSEYPTGIDWYEGVVYTHKVGVSRKHVHAWSLTAIRAIVNGREAGDLDNAGLMIVAHNDELVLPEFMHARSVVFDRTIWAKPRIKYDRLIGSPKYE</sequence>